<evidence type="ECO:0000256" key="5">
    <source>
        <dbReference type="SAM" id="MobiDB-lite"/>
    </source>
</evidence>
<dbReference type="Pfam" id="PF00089">
    <property type="entry name" value="Trypsin"/>
    <property type="match status" value="1"/>
</dbReference>
<dbReference type="SMART" id="SM00020">
    <property type="entry name" value="Tryp_SPc"/>
    <property type="match status" value="1"/>
</dbReference>
<keyword evidence="4" id="KW-0378">Hydrolase</keyword>
<keyword evidence="3" id="KW-1015">Disulfide bond</keyword>
<dbReference type="FunFam" id="2.40.10.10:FF:000047">
    <property type="entry name" value="Trypsin eta"/>
    <property type="match status" value="1"/>
</dbReference>
<dbReference type="PROSITE" id="PS50240">
    <property type="entry name" value="TRYPSIN_DOM"/>
    <property type="match status" value="1"/>
</dbReference>
<keyword evidence="4" id="KW-0645">Protease</keyword>
<dbReference type="Proteomes" id="UP000887013">
    <property type="component" value="Unassembled WGS sequence"/>
</dbReference>
<dbReference type="GO" id="GO:0005576">
    <property type="term" value="C:extracellular region"/>
    <property type="evidence" value="ECO:0007669"/>
    <property type="project" value="UniProtKB-SubCell"/>
</dbReference>
<organism evidence="8 9">
    <name type="scientific">Nephila pilipes</name>
    <name type="common">Giant wood spider</name>
    <name type="synonym">Nephila maculata</name>
    <dbReference type="NCBI Taxonomy" id="299642"/>
    <lineage>
        <taxon>Eukaryota</taxon>
        <taxon>Metazoa</taxon>
        <taxon>Ecdysozoa</taxon>
        <taxon>Arthropoda</taxon>
        <taxon>Chelicerata</taxon>
        <taxon>Arachnida</taxon>
        <taxon>Araneae</taxon>
        <taxon>Araneomorphae</taxon>
        <taxon>Entelegynae</taxon>
        <taxon>Araneoidea</taxon>
        <taxon>Nephilidae</taxon>
        <taxon>Nephila</taxon>
    </lineage>
</organism>
<keyword evidence="2" id="KW-0964">Secreted</keyword>
<dbReference type="EMBL" id="BMAW01063124">
    <property type="protein sequence ID" value="GFT38801.1"/>
    <property type="molecule type" value="Genomic_DNA"/>
</dbReference>
<dbReference type="OrthoDB" id="6409458at2759"/>
<dbReference type="PANTHER" id="PTHR24252">
    <property type="entry name" value="ACROSIN-RELATED"/>
    <property type="match status" value="1"/>
</dbReference>
<dbReference type="PROSITE" id="PS00134">
    <property type="entry name" value="TRYPSIN_HIS"/>
    <property type="match status" value="1"/>
</dbReference>
<evidence type="ECO:0000256" key="3">
    <source>
        <dbReference type="ARBA" id="ARBA00023157"/>
    </source>
</evidence>
<feature type="region of interest" description="Disordered" evidence="5">
    <location>
        <begin position="378"/>
        <end position="403"/>
    </location>
</feature>
<dbReference type="PANTHER" id="PTHR24252:SF7">
    <property type="entry name" value="HYALIN"/>
    <property type="match status" value="1"/>
</dbReference>
<feature type="compositionally biased region" description="Polar residues" evidence="5">
    <location>
        <begin position="380"/>
        <end position="393"/>
    </location>
</feature>
<dbReference type="GO" id="GO:0004252">
    <property type="term" value="F:serine-type endopeptidase activity"/>
    <property type="evidence" value="ECO:0007669"/>
    <property type="project" value="InterPro"/>
</dbReference>
<accession>A0A8X6NZA1</accession>
<evidence type="ECO:0000313" key="9">
    <source>
        <dbReference type="Proteomes" id="UP000887013"/>
    </source>
</evidence>
<dbReference type="CDD" id="cd00190">
    <property type="entry name" value="Tryp_SPc"/>
    <property type="match status" value="1"/>
</dbReference>
<keyword evidence="6" id="KW-0732">Signal</keyword>
<protein>
    <submittedName>
        <fullName evidence="8">Clotting factor B</fullName>
    </submittedName>
</protein>
<dbReference type="InterPro" id="IPR001314">
    <property type="entry name" value="Peptidase_S1A"/>
</dbReference>
<feature type="chain" id="PRO_5036500087" evidence="6">
    <location>
        <begin position="25"/>
        <end position="403"/>
    </location>
</feature>
<comment type="caution">
    <text evidence="8">The sequence shown here is derived from an EMBL/GenBank/DDBJ whole genome shotgun (WGS) entry which is preliminary data.</text>
</comment>
<dbReference type="GO" id="GO:0016485">
    <property type="term" value="P:protein processing"/>
    <property type="evidence" value="ECO:0007669"/>
    <property type="project" value="UniProtKB-ARBA"/>
</dbReference>
<dbReference type="InterPro" id="IPR033116">
    <property type="entry name" value="TRYPSIN_SER"/>
</dbReference>
<name>A0A8X6NZA1_NEPPI</name>
<dbReference type="PRINTS" id="PR00722">
    <property type="entry name" value="CHYMOTRYPSIN"/>
</dbReference>
<dbReference type="InterPro" id="IPR043504">
    <property type="entry name" value="Peptidase_S1_PA_chymotrypsin"/>
</dbReference>
<evidence type="ECO:0000256" key="2">
    <source>
        <dbReference type="ARBA" id="ARBA00022525"/>
    </source>
</evidence>
<feature type="signal peptide" evidence="6">
    <location>
        <begin position="1"/>
        <end position="24"/>
    </location>
</feature>
<dbReference type="AlphaFoldDB" id="A0A8X6NZA1"/>
<dbReference type="InterPro" id="IPR009003">
    <property type="entry name" value="Peptidase_S1_PA"/>
</dbReference>
<keyword evidence="4" id="KW-0720">Serine protease</keyword>
<dbReference type="Gene3D" id="2.40.10.10">
    <property type="entry name" value="Trypsin-like serine proteases"/>
    <property type="match status" value="1"/>
</dbReference>
<dbReference type="SUPFAM" id="SSF50494">
    <property type="entry name" value="Trypsin-like serine proteases"/>
    <property type="match status" value="1"/>
</dbReference>
<evidence type="ECO:0000256" key="1">
    <source>
        <dbReference type="ARBA" id="ARBA00004613"/>
    </source>
</evidence>
<reference evidence="8" key="1">
    <citation type="submission" date="2020-08" db="EMBL/GenBank/DDBJ databases">
        <title>Multicomponent nature underlies the extraordinary mechanical properties of spider dragline silk.</title>
        <authorList>
            <person name="Kono N."/>
            <person name="Nakamura H."/>
            <person name="Mori M."/>
            <person name="Yoshida Y."/>
            <person name="Ohtoshi R."/>
            <person name="Malay A.D."/>
            <person name="Moran D.A.P."/>
            <person name="Tomita M."/>
            <person name="Numata K."/>
            <person name="Arakawa K."/>
        </authorList>
    </citation>
    <scope>NUCLEOTIDE SEQUENCE</scope>
</reference>
<comment type="subcellular location">
    <subcellularLocation>
        <location evidence="1">Secreted</location>
    </subcellularLocation>
</comment>
<feature type="domain" description="Peptidase S1" evidence="7">
    <location>
        <begin position="133"/>
        <end position="370"/>
    </location>
</feature>
<dbReference type="PROSITE" id="PS00135">
    <property type="entry name" value="TRYPSIN_SER"/>
    <property type="match status" value="1"/>
</dbReference>
<proteinExistence type="predicted"/>
<evidence type="ECO:0000259" key="7">
    <source>
        <dbReference type="PROSITE" id="PS50240"/>
    </source>
</evidence>
<dbReference type="InterPro" id="IPR001254">
    <property type="entry name" value="Trypsin_dom"/>
</dbReference>
<dbReference type="InterPro" id="IPR018114">
    <property type="entry name" value="TRYPSIN_HIS"/>
</dbReference>
<keyword evidence="9" id="KW-1185">Reference proteome</keyword>
<evidence type="ECO:0000256" key="6">
    <source>
        <dbReference type="SAM" id="SignalP"/>
    </source>
</evidence>
<sequence>MFLCNPKLLLLFVVGLFGAGTVQGQRRFVCPSADEYCTELSSCSSIANRFGTRNQPRICGWSRGVPRVCCPQNIVRQISPAMSPNQRRSNKISSISPNECGVRRQDTKAYKDFYNQKVRGPDGTWLNISSILAVGGTNAIEKWPWMAAIFDEDKEKQLCGGTVIDRTHIVTASHCFDDKSLNPDLYTVEVGEINLDGYNTAYKVQEIKIHENYRPGYYYNDIAIIKLTEPLSYNSIPVCLPEEEIVLQGDNVTVLGWGDLAYRGPSTTILQEVTGIPVVGNRECNAKLRRIPSAPFPRGITEDFICAGLEEGGKDACQGDSGGPLLREYSEKKFALVGIVSFGVKCAEPGFPGVYTKVSAHIPWIARYIGAQSEVAPGAQQGNNPNSGFNRRPNTGRIIFRNE</sequence>
<evidence type="ECO:0000313" key="8">
    <source>
        <dbReference type="EMBL" id="GFT38801.1"/>
    </source>
</evidence>
<gene>
    <name evidence="8" type="ORF">NPIL_238721</name>
</gene>
<evidence type="ECO:0000256" key="4">
    <source>
        <dbReference type="RuleBase" id="RU363034"/>
    </source>
</evidence>